<keyword evidence="2" id="KW-1185">Reference proteome</keyword>
<dbReference type="InParanoid" id="A0A0D0B622"/>
<accession>A0A0D0B622</accession>
<proteinExistence type="predicted"/>
<reference evidence="2" key="2">
    <citation type="submission" date="2015-01" db="EMBL/GenBank/DDBJ databases">
        <title>Evolutionary Origins and Diversification of the Mycorrhizal Mutualists.</title>
        <authorList>
            <consortium name="DOE Joint Genome Institute"/>
            <consortium name="Mycorrhizal Genomics Consortium"/>
            <person name="Kohler A."/>
            <person name="Kuo A."/>
            <person name="Nagy L.G."/>
            <person name="Floudas D."/>
            <person name="Copeland A."/>
            <person name="Barry K.W."/>
            <person name="Cichocki N."/>
            <person name="Veneault-Fourrey C."/>
            <person name="LaButti K."/>
            <person name="Lindquist E.A."/>
            <person name="Lipzen A."/>
            <person name="Lundell T."/>
            <person name="Morin E."/>
            <person name="Murat C."/>
            <person name="Riley R."/>
            <person name="Ohm R."/>
            <person name="Sun H."/>
            <person name="Tunlid A."/>
            <person name="Henrissat B."/>
            <person name="Grigoriev I.V."/>
            <person name="Hibbett D.S."/>
            <person name="Martin F."/>
        </authorList>
    </citation>
    <scope>NUCLEOTIDE SEQUENCE [LARGE SCALE GENOMIC DNA]</scope>
    <source>
        <strain evidence="2">UH-Slu-Lm8-n1</strain>
    </source>
</reference>
<gene>
    <name evidence="1" type="ORF">CY34DRAFT_114271</name>
</gene>
<dbReference type="AlphaFoldDB" id="A0A0D0B622"/>
<evidence type="ECO:0000313" key="1">
    <source>
        <dbReference type="EMBL" id="KIK49476.1"/>
    </source>
</evidence>
<sequence>MSSFCCNIIIGRLETRLWRTSYPSSSLTVHGHTRMGMSIPIYVHQMVNYVVSMITRILTLMPILGDHILLIVIQITQKRDTPEQSGCVGARRGPD</sequence>
<organism evidence="1 2">
    <name type="scientific">Suillus luteus UH-Slu-Lm8-n1</name>
    <dbReference type="NCBI Taxonomy" id="930992"/>
    <lineage>
        <taxon>Eukaryota</taxon>
        <taxon>Fungi</taxon>
        <taxon>Dikarya</taxon>
        <taxon>Basidiomycota</taxon>
        <taxon>Agaricomycotina</taxon>
        <taxon>Agaricomycetes</taxon>
        <taxon>Agaricomycetidae</taxon>
        <taxon>Boletales</taxon>
        <taxon>Suillineae</taxon>
        <taxon>Suillaceae</taxon>
        <taxon>Suillus</taxon>
    </lineage>
</organism>
<dbReference type="Proteomes" id="UP000054485">
    <property type="component" value="Unassembled WGS sequence"/>
</dbReference>
<name>A0A0D0B622_9AGAM</name>
<protein>
    <submittedName>
        <fullName evidence="1">Uncharacterized protein</fullName>
    </submittedName>
</protein>
<dbReference type="HOGENOM" id="CLU_2374177_0_0_1"/>
<dbReference type="EMBL" id="KN835132">
    <property type="protein sequence ID" value="KIK49476.1"/>
    <property type="molecule type" value="Genomic_DNA"/>
</dbReference>
<reference evidence="1 2" key="1">
    <citation type="submission" date="2014-04" db="EMBL/GenBank/DDBJ databases">
        <authorList>
            <consortium name="DOE Joint Genome Institute"/>
            <person name="Kuo A."/>
            <person name="Ruytinx J."/>
            <person name="Rineau F."/>
            <person name="Colpaert J."/>
            <person name="Kohler A."/>
            <person name="Nagy L.G."/>
            <person name="Floudas D."/>
            <person name="Copeland A."/>
            <person name="Barry K.W."/>
            <person name="Cichocki N."/>
            <person name="Veneault-Fourrey C."/>
            <person name="LaButti K."/>
            <person name="Lindquist E.A."/>
            <person name="Lipzen A."/>
            <person name="Lundell T."/>
            <person name="Morin E."/>
            <person name="Murat C."/>
            <person name="Sun H."/>
            <person name="Tunlid A."/>
            <person name="Henrissat B."/>
            <person name="Grigoriev I.V."/>
            <person name="Hibbett D.S."/>
            <person name="Martin F."/>
            <person name="Nordberg H.P."/>
            <person name="Cantor M.N."/>
            <person name="Hua S.X."/>
        </authorList>
    </citation>
    <scope>NUCLEOTIDE SEQUENCE [LARGE SCALE GENOMIC DNA]</scope>
    <source>
        <strain evidence="1 2">UH-Slu-Lm8-n1</strain>
    </source>
</reference>
<evidence type="ECO:0000313" key="2">
    <source>
        <dbReference type="Proteomes" id="UP000054485"/>
    </source>
</evidence>